<dbReference type="InterPro" id="IPR036047">
    <property type="entry name" value="F-box-like_dom_sf"/>
</dbReference>
<keyword evidence="3" id="KW-1185">Reference proteome</keyword>
<dbReference type="InterPro" id="IPR032675">
    <property type="entry name" value="LRR_dom_sf"/>
</dbReference>
<reference evidence="2" key="1">
    <citation type="journal article" date="2020" name="Fungal Divers.">
        <title>Resolving the Mortierellaceae phylogeny through synthesis of multi-gene phylogenetics and phylogenomics.</title>
        <authorList>
            <person name="Vandepol N."/>
            <person name="Liber J."/>
            <person name="Desiro A."/>
            <person name="Na H."/>
            <person name="Kennedy M."/>
            <person name="Barry K."/>
            <person name="Grigoriev I.V."/>
            <person name="Miller A.N."/>
            <person name="O'Donnell K."/>
            <person name="Stajich J.E."/>
            <person name="Bonito G."/>
        </authorList>
    </citation>
    <scope>NUCLEOTIDE SEQUENCE</scope>
    <source>
        <strain evidence="2">CK1249</strain>
    </source>
</reference>
<evidence type="ECO:0000313" key="2">
    <source>
        <dbReference type="EMBL" id="KAF9963986.1"/>
    </source>
</evidence>
<gene>
    <name evidence="2" type="ORF">BGZ70_007071</name>
</gene>
<dbReference type="AlphaFoldDB" id="A0A9P6M397"/>
<comment type="caution">
    <text evidence="2">The sequence shown here is derived from an EMBL/GenBank/DDBJ whole genome shotgun (WGS) entry which is preliminary data.</text>
</comment>
<dbReference type="OrthoDB" id="2360932at2759"/>
<accession>A0A9P6M397</accession>
<dbReference type="PANTHER" id="PTHR31639:SF314">
    <property type="entry name" value="OS01G0752100 PROTEIN"/>
    <property type="match status" value="1"/>
</dbReference>
<name>A0A9P6M397_MORAP</name>
<protein>
    <recommendedName>
        <fullName evidence="4">F-box domain-containing protein</fullName>
    </recommendedName>
</protein>
<dbReference type="Proteomes" id="UP000738359">
    <property type="component" value="Unassembled WGS sequence"/>
</dbReference>
<proteinExistence type="predicted"/>
<dbReference type="SUPFAM" id="SSF52047">
    <property type="entry name" value="RNI-like"/>
    <property type="match status" value="1"/>
</dbReference>
<dbReference type="Gene3D" id="3.80.10.10">
    <property type="entry name" value="Ribonuclease Inhibitor"/>
    <property type="match status" value="1"/>
</dbReference>
<evidence type="ECO:0008006" key="4">
    <source>
        <dbReference type="Google" id="ProtNLM"/>
    </source>
</evidence>
<organism evidence="2 3">
    <name type="scientific">Mortierella alpina</name>
    <name type="common">Oleaginous fungus</name>
    <name type="synonym">Mortierella renispora</name>
    <dbReference type="NCBI Taxonomy" id="64518"/>
    <lineage>
        <taxon>Eukaryota</taxon>
        <taxon>Fungi</taxon>
        <taxon>Fungi incertae sedis</taxon>
        <taxon>Mucoromycota</taxon>
        <taxon>Mortierellomycotina</taxon>
        <taxon>Mortierellomycetes</taxon>
        <taxon>Mortierellales</taxon>
        <taxon>Mortierellaceae</taxon>
        <taxon>Mortierella</taxon>
    </lineage>
</organism>
<evidence type="ECO:0000313" key="3">
    <source>
        <dbReference type="Proteomes" id="UP000738359"/>
    </source>
</evidence>
<evidence type="ECO:0000256" key="1">
    <source>
        <dbReference type="SAM" id="MobiDB-lite"/>
    </source>
</evidence>
<feature type="compositionally biased region" description="Low complexity" evidence="1">
    <location>
        <begin position="542"/>
        <end position="562"/>
    </location>
</feature>
<dbReference type="EMBL" id="JAAAHY010000421">
    <property type="protein sequence ID" value="KAF9963986.1"/>
    <property type="molecule type" value="Genomic_DNA"/>
</dbReference>
<feature type="compositionally biased region" description="Low complexity" evidence="1">
    <location>
        <begin position="495"/>
        <end position="511"/>
    </location>
</feature>
<dbReference type="PANTHER" id="PTHR31639">
    <property type="entry name" value="F-BOX PROTEIN-LIKE"/>
    <property type="match status" value="1"/>
</dbReference>
<feature type="compositionally biased region" description="Polar residues" evidence="1">
    <location>
        <begin position="512"/>
        <end position="531"/>
    </location>
</feature>
<sequence>MTVSLAINPLSLPEIRERIGRYLSVNDALSCVQVSKDWAKDFARPIWHTINFEAQPKFLELDPEVIQKYRHQISTVTHFKNLAHLKTLQSSLPPPQSGKFITGLAVLSGTVQSEDQSICNDLIARNSSSLTKVVLQYEHSSADGEEEDHSLETFSPIEALIPSPAGGLTMTSRLTTLRLQQYRIQRETLCMLLRGCPALETLDLLRTSVFQRLHNDNTKDEFQHSRIRYLAIDADNLHLPLSTAAADAPAPTAVPVQSLMQPTRPSLLAHFPALTTLGIDANTASELEEPEFRSEIARWCPNLRALDSYGWILSILLVNDYFETIRSVSFNHAGIDAKLVLALLNHEDTLTSVSTHTNESWGSAADETERGREEEEMIGSASVAAAPERFVESHVDSAWMVYMIPRQCPKIERMCFPEYMLDMDDIEKLPWVCEGLRDLRVRIRGLDTAEKIQTVLSTWATRRRLPKLEQKRETEEDAVKEEEEVVEATINDAAAATTTAAGSSSEGTGTANEISTATETGVESAPESTTEPAAGNLKEAAAENTAPTSASESTATGATSVTHEFVPDSQDTVKVALPLEERVVRHLLQFDHLTTVWLGYGVFRV</sequence>
<feature type="region of interest" description="Disordered" evidence="1">
    <location>
        <begin position="495"/>
        <end position="564"/>
    </location>
</feature>
<dbReference type="SUPFAM" id="SSF81383">
    <property type="entry name" value="F-box domain"/>
    <property type="match status" value="1"/>
</dbReference>